<proteinExistence type="predicted"/>
<organism evidence="1 2">
    <name type="scientific">Brevibacterium linens</name>
    <dbReference type="NCBI Taxonomy" id="1703"/>
    <lineage>
        <taxon>Bacteria</taxon>
        <taxon>Bacillati</taxon>
        <taxon>Actinomycetota</taxon>
        <taxon>Actinomycetes</taxon>
        <taxon>Micrococcales</taxon>
        <taxon>Brevibacteriaceae</taxon>
        <taxon>Brevibacterium</taxon>
    </lineage>
</organism>
<evidence type="ECO:0000313" key="2">
    <source>
        <dbReference type="Proteomes" id="UP000234498"/>
    </source>
</evidence>
<protein>
    <submittedName>
        <fullName evidence="1">Uncharacterized protein</fullName>
    </submittedName>
</protein>
<accession>A0A2H1I4J6</accession>
<dbReference type="Proteomes" id="UP000234498">
    <property type="component" value="Unassembled WGS sequence"/>
</dbReference>
<dbReference type="EMBL" id="FXZA01000002">
    <property type="protein sequence ID" value="SMX70111.1"/>
    <property type="molecule type" value="Genomic_DNA"/>
</dbReference>
<evidence type="ECO:0000313" key="1">
    <source>
        <dbReference type="EMBL" id="SMX70111.1"/>
    </source>
</evidence>
<dbReference type="AlphaFoldDB" id="A0A2H1I4J6"/>
<gene>
    <name evidence="1" type="ORF">BLIN101_00835</name>
</gene>
<sequence length="224" mass="23859">MEVFRVLDFATAGAFSAFSAGAAAADEPDFVFGVVVLPAEVALEPLPPLAFAAPVLAVDVFDVLDLEVVDFVPLVFEAVDFDPAEVDADVLADDDFDADVEPVDVVSAVFVSADVDWEALDDAVLEVEVLAGPDFGLRRRDDCIDAAGSVRAERGVFVSAWPSSVLPPEKKTSTGRSLEFASGINAPSPRPRPLFLRSATTYSSIRNFFSGFPIRQGTAGMWVV</sequence>
<dbReference type="RefSeq" id="WP_240812029.1">
    <property type="nucleotide sequence ID" value="NZ_FXZA01000002.1"/>
</dbReference>
<name>A0A2H1I4J6_BRELN</name>
<reference evidence="1 2" key="1">
    <citation type="submission" date="2017-03" db="EMBL/GenBank/DDBJ databases">
        <authorList>
            <person name="Afonso C.L."/>
            <person name="Miller P.J."/>
            <person name="Scott M.A."/>
            <person name="Spackman E."/>
            <person name="Goraichik I."/>
            <person name="Dimitrov K.M."/>
            <person name="Suarez D.L."/>
            <person name="Swayne D.E."/>
        </authorList>
    </citation>
    <scope>NUCLEOTIDE SEQUENCE [LARGE SCALE GENOMIC DNA]</scope>
    <source>
        <strain evidence="1 2">Mu101</strain>
    </source>
</reference>